<dbReference type="GO" id="GO:0003735">
    <property type="term" value="F:structural constituent of ribosome"/>
    <property type="evidence" value="ECO:0007669"/>
    <property type="project" value="InterPro"/>
</dbReference>
<comment type="similarity">
    <text evidence="2">Belongs to the universal ribosomal protein uL29 family.</text>
</comment>
<feature type="compositionally biased region" description="Polar residues" evidence="8">
    <location>
        <begin position="272"/>
        <end position="286"/>
    </location>
</feature>
<organism evidence="9 10">
    <name type="scientific">Phlebotomus papatasi</name>
    <name type="common">Sandfly</name>
    <dbReference type="NCBI Taxonomy" id="29031"/>
    <lineage>
        <taxon>Eukaryota</taxon>
        <taxon>Metazoa</taxon>
        <taxon>Ecdysozoa</taxon>
        <taxon>Arthropoda</taxon>
        <taxon>Hexapoda</taxon>
        <taxon>Insecta</taxon>
        <taxon>Pterygota</taxon>
        <taxon>Neoptera</taxon>
        <taxon>Endopterygota</taxon>
        <taxon>Diptera</taxon>
        <taxon>Nematocera</taxon>
        <taxon>Psychodoidea</taxon>
        <taxon>Psychodidae</taxon>
        <taxon>Phlebotomus</taxon>
        <taxon>Phlebotomus</taxon>
    </lineage>
</organism>
<evidence type="ECO:0000256" key="3">
    <source>
        <dbReference type="ARBA" id="ARBA00022980"/>
    </source>
</evidence>
<evidence type="ECO:0000256" key="7">
    <source>
        <dbReference type="SAM" id="Coils"/>
    </source>
</evidence>
<feature type="region of interest" description="Disordered" evidence="8">
    <location>
        <begin position="137"/>
        <end position="310"/>
    </location>
</feature>
<protein>
    <recommendedName>
        <fullName evidence="6">Large ribosomal subunit protein uL29m</fullName>
    </recommendedName>
</protein>
<dbReference type="InterPro" id="IPR038340">
    <property type="entry name" value="MRP-L47_sf"/>
</dbReference>
<dbReference type="InterPro" id="IPR010729">
    <property type="entry name" value="Ribosomal_uL29_mit"/>
</dbReference>
<reference evidence="9" key="1">
    <citation type="submission" date="2022-08" db="UniProtKB">
        <authorList>
            <consortium name="EnsemblMetazoa"/>
        </authorList>
    </citation>
    <scope>IDENTIFICATION</scope>
    <source>
        <strain evidence="9">Israel</strain>
    </source>
</reference>
<keyword evidence="7" id="KW-0175">Coiled coil</keyword>
<dbReference type="Proteomes" id="UP000092462">
    <property type="component" value="Unassembled WGS sequence"/>
</dbReference>
<dbReference type="PANTHER" id="PTHR21183:SF18">
    <property type="entry name" value="LARGE RIBOSOMAL SUBUNIT PROTEIN UL29M"/>
    <property type="match status" value="1"/>
</dbReference>
<keyword evidence="5" id="KW-0687">Ribonucleoprotein</keyword>
<dbReference type="VEuPathDB" id="VectorBase:PPAPM1_008765"/>
<keyword evidence="3" id="KW-0689">Ribosomal protein</keyword>
<dbReference type="PANTHER" id="PTHR21183">
    <property type="entry name" value="RIBOSOMAL PROTEIN L47, MITOCHONDRIAL-RELATED"/>
    <property type="match status" value="1"/>
</dbReference>
<dbReference type="GO" id="GO:0032543">
    <property type="term" value="P:mitochondrial translation"/>
    <property type="evidence" value="ECO:0007669"/>
    <property type="project" value="TreeGrafter"/>
</dbReference>
<evidence type="ECO:0000313" key="9">
    <source>
        <dbReference type="EnsemblMetazoa" id="PPAI010350-PA"/>
    </source>
</evidence>
<keyword evidence="4" id="KW-0496">Mitochondrion</keyword>
<name>A0A1B0DPB4_PHLPP</name>
<dbReference type="GO" id="GO:0005762">
    <property type="term" value="C:mitochondrial large ribosomal subunit"/>
    <property type="evidence" value="ECO:0007669"/>
    <property type="project" value="TreeGrafter"/>
</dbReference>
<dbReference type="VEuPathDB" id="VectorBase:PPAPM1_009177"/>
<evidence type="ECO:0000313" key="10">
    <source>
        <dbReference type="Proteomes" id="UP000092462"/>
    </source>
</evidence>
<evidence type="ECO:0000256" key="5">
    <source>
        <dbReference type="ARBA" id="ARBA00023274"/>
    </source>
</evidence>
<evidence type="ECO:0000256" key="8">
    <source>
        <dbReference type="SAM" id="MobiDB-lite"/>
    </source>
</evidence>
<dbReference type="AlphaFoldDB" id="A0A1B0DPB4"/>
<evidence type="ECO:0000256" key="4">
    <source>
        <dbReference type="ARBA" id="ARBA00023128"/>
    </source>
</evidence>
<sequence length="578" mass="66554">MVNKQDLELAAMSLKKHAEKAKARTIIKIDRKVKAFKITLDKNPGNEKIRKKMAKFLEEKEALKTSKRQESIKKIVKMSTQDCTKVMASPKSTVEERAIAKLLYQNANLQESIKKVKEKFDLKDDDSEWLELLLKPGRRKAQKMLKKKMRQGDGSTEVESAPEETGESPKKKKKKVKKPSVDEEGDEEKPASPKKKKKQKPPADGEDEEASESPKKKKKKPPAAENEDEEEEKPSPKKQMKQKPEKSDKLLKMNDKSKKINQKAKKFPPNNPGSNFQKKMNGNTKPQFGGKPQKKTFQNPSGKKFAAGGGKPGKFDKVIKFKTMSSFVRVVRSLRILNGSPLKSINCQKNPLSFPAALGSQAIHTSPSRRDLMEFFDDKKNWGEMDVKTGRAWTKDELRIKSNSDLHKLWYVLLKERNMLMTMEHECNEKVETFPSPERIDKVKISMENLEEVVRERNRAYHLLETGETGERPTKEMEDVLGLKQEVKLNEYAVPKAEADQEVVARVEKDTKQFLLKLREKETIARTRERNRNRNEVMHLLRRFPHLDKKMLAEKFPGVDIDKLLEKDMCRGHFVPNN</sequence>
<accession>A0A1B0DPB4</accession>
<dbReference type="EMBL" id="AJVK01008021">
    <property type="status" value="NOT_ANNOTATED_CDS"/>
    <property type="molecule type" value="Genomic_DNA"/>
</dbReference>
<feature type="compositionally biased region" description="Basic residues" evidence="8">
    <location>
        <begin position="137"/>
        <end position="149"/>
    </location>
</feature>
<dbReference type="Pfam" id="PF06984">
    <property type="entry name" value="MRP-L47"/>
    <property type="match status" value="1"/>
</dbReference>
<evidence type="ECO:0000256" key="6">
    <source>
        <dbReference type="ARBA" id="ARBA00035289"/>
    </source>
</evidence>
<feature type="compositionally biased region" description="Basic and acidic residues" evidence="8">
    <location>
        <begin position="242"/>
        <end position="258"/>
    </location>
</feature>
<dbReference type="EnsemblMetazoa" id="PPAI010350-RA">
    <property type="protein sequence ID" value="PPAI010350-PA"/>
    <property type="gene ID" value="PPAI010350"/>
</dbReference>
<proteinExistence type="inferred from homology"/>
<keyword evidence="10" id="KW-1185">Reference proteome</keyword>
<evidence type="ECO:0000256" key="2">
    <source>
        <dbReference type="ARBA" id="ARBA00009254"/>
    </source>
</evidence>
<dbReference type="VEuPathDB" id="VectorBase:PPAI010350"/>
<comment type="subcellular location">
    <subcellularLocation>
        <location evidence="1">Mitochondrion</location>
    </subcellularLocation>
</comment>
<evidence type="ECO:0000256" key="1">
    <source>
        <dbReference type="ARBA" id="ARBA00004173"/>
    </source>
</evidence>
<feature type="coiled-coil region" evidence="7">
    <location>
        <begin position="4"/>
        <end position="66"/>
    </location>
</feature>
<dbReference type="Gene3D" id="6.10.330.20">
    <property type="match status" value="1"/>
</dbReference>